<comment type="caution">
    <text evidence="11">The sequence shown here is derived from an EMBL/GenBank/DDBJ whole genome shotgun (WGS) entry which is preliminary data.</text>
</comment>
<name>A0ABR3P4L1_9PEZI</name>
<feature type="compositionally biased region" description="Basic and acidic residues" evidence="9">
    <location>
        <begin position="32"/>
        <end position="46"/>
    </location>
</feature>
<keyword evidence="7" id="KW-0342">GTP-binding</keyword>
<evidence type="ECO:0000256" key="6">
    <source>
        <dbReference type="ARBA" id="ARBA00022801"/>
    </source>
</evidence>
<dbReference type="CDD" id="cd00641">
    <property type="entry name" value="GTP_cyclohydro2"/>
    <property type="match status" value="1"/>
</dbReference>
<feature type="compositionally biased region" description="Polar residues" evidence="9">
    <location>
        <begin position="49"/>
        <end position="61"/>
    </location>
</feature>
<keyword evidence="6" id="KW-0378">Hydrolase</keyword>
<gene>
    <name evidence="11" type="ORF">AAFC00_004971</name>
</gene>
<feature type="region of interest" description="Disordered" evidence="9">
    <location>
        <begin position="217"/>
        <end position="257"/>
    </location>
</feature>
<dbReference type="SUPFAM" id="SSF142695">
    <property type="entry name" value="RibA-like"/>
    <property type="match status" value="1"/>
</dbReference>
<organism evidence="11 12">
    <name type="scientific">Neodothiora populina</name>
    <dbReference type="NCBI Taxonomy" id="2781224"/>
    <lineage>
        <taxon>Eukaryota</taxon>
        <taxon>Fungi</taxon>
        <taxon>Dikarya</taxon>
        <taxon>Ascomycota</taxon>
        <taxon>Pezizomycotina</taxon>
        <taxon>Dothideomycetes</taxon>
        <taxon>Dothideomycetidae</taxon>
        <taxon>Dothideales</taxon>
        <taxon>Dothioraceae</taxon>
        <taxon>Neodothiora</taxon>
    </lineage>
</organism>
<comment type="similarity">
    <text evidence="2">Belongs to the GTP cyclohydrolase II family.</text>
</comment>
<feature type="compositionally biased region" description="Basic and acidic residues" evidence="9">
    <location>
        <begin position="240"/>
        <end position="257"/>
    </location>
</feature>
<dbReference type="EMBL" id="JBFMKM010000016">
    <property type="protein sequence ID" value="KAL1297442.1"/>
    <property type="molecule type" value="Genomic_DNA"/>
</dbReference>
<feature type="compositionally biased region" description="Low complexity" evidence="9">
    <location>
        <begin position="79"/>
        <end position="110"/>
    </location>
</feature>
<accession>A0ABR3P4L1</accession>
<protein>
    <recommendedName>
        <fullName evidence="3">GTP cyclohydrolase II</fullName>
        <ecNumber evidence="3">3.5.4.25</ecNumber>
    </recommendedName>
</protein>
<evidence type="ECO:0000256" key="7">
    <source>
        <dbReference type="ARBA" id="ARBA00023134"/>
    </source>
</evidence>
<dbReference type="PANTHER" id="PTHR21327:SF29">
    <property type="entry name" value="GTP CYCLOHYDROLASE-2"/>
    <property type="match status" value="1"/>
</dbReference>
<dbReference type="Pfam" id="PF00925">
    <property type="entry name" value="GTP_cyclohydro2"/>
    <property type="match status" value="1"/>
</dbReference>
<dbReference type="PANTHER" id="PTHR21327">
    <property type="entry name" value="GTP CYCLOHYDROLASE II-RELATED"/>
    <property type="match status" value="1"/>
</dbReference>
<dbReference type="EC" id="3.5.4.25" evidence="3"/>
<keyword evidence="12" id="KW-1185">Reference proteome</keyword>
<dbReference type="Proteomes" id="UP001562354">
    <property type="component" value="Unassembled WGS sequence"/>
</dbReference>
<evidence type="ECO:0000256" key="3">
    <source>
        <dbReference type="ARBA" id="ARBA00012762"/>
    </source>
</evidence>
<evidence type="ECO:0000256" key="4">
    <source>
        <dbReference type="ARBA" id="ARBA00022619"/>
    </source>
</evidence>
<keyword evidence="5" id="KW-0547">Nucleotide-binding</keyword>
<dbReference type="RefSeq" id="XP_069197124.1">
    <property type="nucleotide sequence ID" value="XM_069344689.1"/>
</dbReference>
<feature type="compositionally biased region" description="Low complexity" evidence="9">
    <location>
        <begin position="217"/>
        <end position="230"/>
    </location>
</feature>
<dbReference type="GeneID" id="95978671"/>
<dbReference type="InterPro" id="IPR032677">
    <property type="entry name" value="GTP_cyclohydro_II"/>
</dbReference>
<evidence type="ECO:0000256" key="8">
    <source>
        <dbReference type="ARBA" id="ARBA00049295"/>
    </source>
</evidence>
<dbReference type="Gene3D" id="3.40.50.10990">
    <property type="entry name" value="GTP cyclohydrolase II"/>
    <property type="match status" value="1"/>
</dbReference>
<evidence type="ECO:0000256" key="5">
    <source>
        <dbReference type="ARBA" id="ARBA00022741"/>
    </source>
</evidence>
<evidence type="ECO:0000313" key="11">
    <source>
        <dbReference type="EMBL" id="KAL1297442.1"/>
    </source>
</evidence>
<reference evidence="11 12" key="1">
    <citation type="submission" date="2024-07" db="EMBL/GenBank/DDBJ databases">
        <title>Draft sequence of the Neodothiora populina.</title>
        <authorList>
            <person name="Drown D.D."/>
            <person name="Schuette U.S."/>
            <person name="Buechlein A.B."/>
            <person name="Rusch D.R."/>
            <person name="Winton L.W."/>
            <person name="Adams G.A."/>
        </authorList>
    </citation>
    <scope>NUCLEOTIDE SEQUENCE [LARGE SCALE GENOMIC DNA]</scope>
    <source>
        <strain evidence="11 12">CPC 39397</strain>
    </source>
</reference>
<feature type="domain" description="GTP cyclohydrolase II" evidence="10">
    <location>
        <begin position="257"/>
        <end position="392"/>
    </location>
</feature>
<evidence type="ECO:0000313" key="12">
    <source>
        <dbReference type="Proteomes" id="UP001562354"/>
    </source>
</evidence>
<feature type="region of interest" description="Disordered" evidence="9">
    <location>
        <begin position="1"/>
        <end position="123"/>
    </location>
</feature>
<sequence>MSPQYPAHASPRPDYSTSLGRTVSDYDLTEDSADKAGVKPYERHDASIAQPTPISPSQSYSVPPIISPAFTPPTTPGGSLDLSTPPSSTPIDPSLTTDAAAHASSDATSTPEDTTNSKLDPLPEVSCEVRARIPTTTGQEMFLHLYHNNADNKEHLAIVFGPYMRSKSLDAPREGETEKDRMIRGAYVGTLFPGRTSSRIEALKREAGVAVPNNNGQAAAAQATDNTAGTLPMSPVQAPQKDDEEKEAEKEEATDPWKEAPLVRIHSECYTGETVWSARCDCGEQLDEAARLMSLSPYGGVIIYLRQEGRGIGLLSKLKAYNLQDLGHDTLQANLLLRHPADARSYGLATAMLVDLGLGGPLGSRERERGIRLLTNNPEKVRAVEGPGKEVLVRQRVGMVPLAWRTGGKEGVQGKEVEKYISTKIEKFKHMFSS</sequence>
<comment type="catalytic activity">
    <reaction evidence="8">
        <text>GTP + 4 H2O = 2,5-diamino-6-hydroxy-4-(5-phosphoribosylamino)-pyrimidine + formate + 2 phosphate + 3 H(+)</text>
        <dbReference type="Rhea" id="RHEA:23704"/>
        <dbReference type="ChEBI" id="CHEBI:15377"/>
        <dbReference type="ChEBI" id="CHEBI:15378"/>
        <dbReference type="ChEBI" id="CHEBI:15740"/>
        <dbReference type="ChEBI" id="CHEBI:37565"/>
        <dbReference type="ChEBI" id="CHEBI:43474"/>
        <dbReference type="ChEBI" id="CHEBI:58614"/>
        <dbReference type="EC" id="3.5.4.25"/>
    </reaction>
</comment>
<dbReference type="InterPro" id="IPR036144">
    <property type="entry name" value="RibA-like_sf"/>
</dbReference>
<dbReference type="InterPro" id="IPR000926">
    <property type="entry name" value="RibA"/>
</dbReference>
<comment type="pathway">
    <text evidence="1">Cofactor biosynthesis; riboflavin biosynthesis.</text>
</comment>
<evidence type="ECO:0000256" key="2">
    <source>
        <dbReference type="ARBA" id="ARBA00008131"/>
    </source>
</evidence>
<evidence type="ECO:0000256" key="1">
    <source>
        <dbReference type="ARBA" id="ARBA00005104"/>
    </source>
</evidence>
<keyword evidence="4" id="KW-0686">Riboflavin biosynthesis</keyword>
<evidence type="ECO:0000256" key="9">
    <source>
        <dbReference type="SAM" id="MobiDB-lite"/>
    </source>
</evidence>
<evidence type="ECO:0000259" key="10">
    <source>
        <dbReference type="Pfam" id="PF00925"/>
    </source>
</evidence>
<dbReference type="NCBIfam" id="NF001591">
    <property type="entry name" value="PRK00393.1"/>
    <property type="match status" value="1"/>
</dbReference>
<proteinExistence type="inferred from homology"/>